<evidence type="ECO:0000313" key="6">
    <source>
        <dbReference type="EMBL" id="SDJ51346.1"/>
    </source>
</evidence>
<evidence type="ECO:0000256" key="2">
    <source>
        <dbReference type="ARBA" id="ARBA00022692"/>
    </source>
</evidence>
<dbReference type="OrthoDB" id="2354892at2"/>
<gene>
    <name evidence="6" type="ORF">SAMN04490247_2170</name>
</gene>
<accession>A0A1G8UBY2</accession>
<dbReference type="EMBL" id="FNEV01000006">
    <property type="protein sequence ID" value="SDJ51346.1"/>
    <property type="molecule type" value="Genomic_DNA"/>
</dbReference>
<comment type="subcellular location">
    <subcellularLocation>
        <location evidence="1">Membrane</location>
        <topology evidence="1">Multi-pass membrane protein</topology>
    </subcellularLocation>
</comment>
<keyword evidence="3" id="KW-1133">Transmembrane helix</keyword>
<sequence>MKPITKKRTWAVLIDMVASSLVTSALEPVLRKKVKDETLRYIVIPTFTTWGLEYAQLKCSGQTIGYKAMGLKLESEDGAPLTSNQIIKRIAYRDFASTIAYMKDKENFSQQDGRSLAQDRFSHTIVTSKKQAP</sequence>
<reference evidence="7" key="1">
    <citation type="submission" date="2016-10" db="EMBL/GenBank/DDBJ databases">
        <authorList>
            <person name="Varghese N."/>
            <person name="Submissions S."/>
        </authorList>
    </citation>
    <scope>NUCLEOTIDE SEQUENCE [LARGE SCALE GENOMIC DNA]</scope>
    <source>
        <strain evidence="7">DSM 4771</strain>
    </source>
</reference>
<dbReference type="RefSeq" id="WP_093193890.1">
    <property type="nucleotide sequence ID" value="NZ_FNEV01000006.1"/>
</dbReference>
<keyword evidence="7" id="KW-1185">Reference proteome</keyword>
<evidence type="ECO:0000256" key="4">
    <source>
        <dbReference type="ARBA" id="ARBA00023136"/>
    </source>
</evidence>
<protein>
    <submittedName>
        <fullName evidence="6">RDD family protein</fullName>
    </submittedName>
</protein>
<organism evidence="6 7">
    <name type="scientific">Salimicrobium halophilum</name>
    <dbReference type="NCBI Taxonomy" id="86666"/>
    <lineage>
        <taxon>Bacteria</taxon>
        <taxon>Bacillati</taxon>
        <taxon>Bacillota</taxon>
        <taxon>Bacilli</taxon>
        <taxon>Bacillales</taxon>
        <taxon>Bacillaceae</taxon>
        <taxon>Salimicrobium</taxon>
    </lineage>
</organism>
<feature type="domain" description="RDD" evidence="5">
    <location>
        <begin position="7"/>
        <end position="91"/>
    </location>
</feature>
<dbReference type="Pfam" id="PF06271">
    <property type="entry name" value="RDD"/>
    <property type="match status" value="1"/>
</dbReference>
<dbReference type="STRING" id="86666.SAMN04490247_2170"/>
<evidence type="ECO:0000256" key="1">
    <source>
        <dbReference type="ARBA" id="ARBA00004141"/>
    </source>
</evidence>
<keyword evidence="2" id="KW-0812">Transmembrane</keyword>
<evidence type="ECO:0000259" key="5">
    <source>
        <dbReference type="Pfam" id="PF06271"/>
    </source>
</evidence>
<evidence type="ECO:0000256" key="3">
    <source>
        <dbReference type="ARBA" id="ARBA00022989"/>
    </source>
</evidence>
<name>A0A1G8UBY2_9BACI</name>
<dbReference type="Proteomes" id="UP000199225">
    <property type="component" value="Unassembled WGS sequence"/>
</dbReference>
<dbReference type="AlphaFoldDB" id="A0A1G8UBY2"/>
<keyword evidence="4" id="KW-0472">Membrane</keyword>
<evidence type="ECO:0000313" key="7">
    <source>
        <dbReference type="Proteomes" id="UP000199225"/>
    </source>
</evidence>
<dbReference type="GO" id="GO:0016020">
    <property type="term" value="C:membrane"/>
    <property type="evidence" value="ECO:0007669"/>
    <property type="project" value="UniProtKB-SubCell"/>
</dbReference>
<dbReference type="InterPro" id="IPR010432">
    <property type="entry name" value="RDD"/>
</dbReference>
<proteinExistence type="predicted"/>